<dbReference type="InterPro" id="IPR006703">
    <property type="entry name" value="G_AIG1"/>
</dbReference>
<evidence type="ECO:0000256" key="2">
    <source>
        <dbReference type="ARBA" id="ARBA00004167"/>
    </source>
</evidence>
<evidence type="ECO:0000256" key="10">
    <source>
        <dbReference type="ARBA" id="ARBA00022989"/>
    </source>
</evidence>
<keyword evidence="4 13" id="KW-0812">Transmembrane</keyword>
<evidence type="ECO:0000256" key="5">
    <source>
        <dbReference type="ARBA" id="ARBA00022723"/>
    </source>
</evidence>
<evidence type="ECO:0000256" key="9">
    <source>
        <dbReference type="ARBA" id="ARBA00022927"/>
    </source>
</evidence>
<name>A0ABR8KDI7_9NOSO</name>
<dbReference type="Pfam" id="PF04548">
    <property type="entry name" value="AIG1"/>
    <property type="match status" value="1"/>
</dbReference>
<evidence type="ECO:0000259" key="14">
    <source>
        <dbReference type="PROSITE" id="PS51720"/>
    </source>
</evidence>
<dbReference type="InterPro" id="IPR027417">
    <property type="entry name" value="P-loop_NTPase"/>
</dbReference>
<keyword evidence="6" id="KW-0547">Nucleotide-binding</keyword>
<feature type="transmembrane region" description="Helical" evidence="13">
    <location>
        <begin position="312"/>
        <end position="329"/>
    </location>
</feature>
<keyword evidence="10 13" id="KW-1133">Transmembrane helix</keyword>
<keyword evidence="8" id="KW-0460">Magnesium</keyword>
<keyword evidence="3" id="KW-0813">Transport</keyword>
<keyword evidence="16" id="KW-1185">Reference proteome</keyword>
<dbReference type="EMBL" id="JACJTU010000034">
    <property type="protein sequence ID" value="MBD2737601.1"/>
    <property type="molecule type" value="Genomic_DNA"/>
</dbReference>
<dbReference type="PROSITE" id="PS51720">
    <property type="entry name" value="G_AIG1"/>
    <property type="match status" value="1"/>
</dbReference>
<evidence type="ECO:0000256" key="6">
    <source>
        <dbReference type="ARBA" id="ARBA00022741"/>
    </source>
</evidence>
<gene>
    <name evidence="15" type="ORF">H6H03_27580</name>
</gene>
<evidence type="ECO:0000256" key="12">
    <source>
        <dbReference type="ARBA" id="ARBA00023136"/>
    </source>
</evidence>
<evidence type="ECO:0000256" key="4">
    <source>
        <dbReference type="ARBA" id="ARBA00022692"/>
    </source>
</evidence>
<evidence type="ECO:0000256" key="3">
    <source>
        <dbReference type="ARBA" id="ARBA00022448"/>
    </source>
</evidence>
<evidence type="ECO:0000256" key="11">
    <source>
        <dbReference type="ARBA" id="ARBA00023134"/>
    </source>
</evidence>
<keyword evidence="5" id="KW-0479">Metal-binding</keyword>
<dbReference type="PANTHER" id="PTHR10903:SF135">
    <property type="entry name" value="TRANSLOCASE OF CHLOROPLAST 120, CHLOROPLASTIC-RELATED"/>
    <property type="match status" value="1"/>
</dbReference>
<feature type="domain" description="AIG1-type G" evidence="14">
    <location>
        <begin position="28"/>
        <end position="238"/>
    </location>
</feature>
<comment type="cofactor">
    <cofactor evidence="1">
        <name>Mg(2+)</name>
        <dbReference type="ChEBI" id="CHEBI:18420"/>
    </cofactor>
</comment>
<protein>
    <submittedName>
        <fullName evidence="15">50S ribosome-binding GTPase</fullName>
    </submittedName>
</protein>
<sequence>MESFDSNSEKEARNFLEDLIEKLQAQRGNKFVFLLAGRTGVGKSSTVNSLMGKEIATVGDYEPTTMDIKPYDSDINGINFTIVDTPGLCDDIEEAGNDYQYLELMRSNVSQVDSMWFVSRLDDTRVTSDEKRGIKLISDAFKPKIWEHAVIVFTFAGNVDVSKYEFALKKRTELIRNEIAKHVGIKIANNIPSVAVDNKSETTPDGEKWLAELYTQVYARMSAKGASPFLMATVERVKAPEKEKEVVKEVVYVPTPVASLPSEPTPKYTPIELNQRQAEIVRNKTSEVLELTVAGATVGAAIGAIAGPVGAAVGGAIGGAIGFIGGLFARKK</sequence>
<evidence type="ECO:0000313" key="16">
    <source>
        <dbReference type="Proteomes" id="UP000637383"/>
    </source>
</evidence>
<dbReference type="PANTHER" id="PTHR10903">
    <property type="entry name" value="GTPASE, IMAP FAMILY MEMBER-RELATED"/>
    <property type="match status" value="1"/>
</dbReference>
<dbReference type="InterPro" id="IPR045058">
    <property type="entry name" value="GIMA/IAN/Toc"/>
</dbReference>
<organism evidence="15 16">
    <name type="scientific">Nostoc paludosum FACHB-159</name>
    <dbReference type="NCBI Taxonomy" id="2692908"/>
    <lineage>
        <taxon>Bacteria</taxon>
        <taxon>Bacillati</taxon>
        <taxon>Cyanobacteriota</taxon>
        <taxon>Cyanophyceae</taxon>
        <taxon>Nostocales</taxon>
        <taxon>Nostocaceae</taxon>
        <taxon>Nostoc</taxon>
    </lineage>
</organism>
<evidence type="ECO:0000313" key="15">
    <source>
        <dbReference type="EMBL" id="MBD2737601.1"/>
    </source>
</evidence>
<dbReference type="Proteomes" id="UP000637383">
    <property type="component" value="Unassembled WGS sequence"/>
</dbReference>
<evidence type="ECO:0000256" key="7">
    <source>
        <dbReference type="ARBA" id="ARBA00022801"/>
    </source>
</evidence>
<dbReference type="SUPFAM" id="SSF52540">
    <property type="entry name" value="P-loop containing nucleoside triphosphate hydrolases"/>
    <property type="match status" value="1"/>
</dbReference>
<keyword evidence="12 13" id="KW-0472">Membrane</keyword>
<evidence type="ECO:0000256" key="8">
    <source>
        <dbReference type="ARBA" id="ARBA00022842"/>
    </source>
</evidence>
<evidence type="ECO:0000256" key="13">
    <source>
        <dbReference type="SAM" id="Phobius"/>
    </source>
</evidence>
<proteinExistence type="predicted"/>
<reference evidence="15 16" key="1">
    <citation type="journal article" date="2020" name="ISME J.">
        <title>Comparative genomics reveals insights into cyanobacterial evolution and habitat adaptation.</title>
        <authorList>
            <person name="Chen M.Y."/>
            <person name="Teng W.K."/>
            <person name="Zhao L."/>
            <person name="Hu C.X."/>
            <person name="Zhou Y.K."/>
            <person name="Han B.P."/>
            <person name="Song L.R."/>
            <person name="Shu W.S."/>
        </authorList>
    </citation>
    <scope>NUCLEOTIDE SEQUENCE [LARGE SCALE GENOMIC DNA]</scope>
    <source>
        <strain evidence="15 16">FACHB-159</strain>
    </source>
</reference>
<keyword evidence="7" id="KW-0378">Hydrolase</keyword>
<dbReference type="Gene3D" id="3.40.50.300">
    <property type="entry name" value="P-loop containing nucleotide triphosphate hydrolases"/>
    <property type="match status" value="1"/>
</dbReference>
<dbReference type="RefSeq" id="WP_190958179.1">
    <property type="nucleotide sequence ID" value="NZ_JACJTU010000034.1"/>
</dbReference>
<keyword evidence="9" id="KW-0653">Protein transport</keyword>
<comment type="subcellular location">
    <subcellularLocation>
        <location evidence="2">Membrane</location>
        <topology evidence="2">Single-pass membrane protein</topology>
    </subcellularLocation>
</comment>
<evidence type="ECO:0000256" key="1">
    <source>
        <dbReference type="ARBA" id="ARBA00001946"/>
    </source>
</evidence>
<comment type="caution">
    <text evidence="15">The sequence shown here is derived from an EMBL/GenBank/DDBJ whole genome shotgun (WGS) entry which is preliminary data.</text>
</comment>
<accession>A0ABR8KDI7</accession>
<keyword evidence="11" id="KW-0342">GTP-binding</keyword>